<dbReference type="Pfam" id="PF13646">
    <property type="entry name" value="HEAT_2"/>
    <property type="match status" value="4"/>
</dbReference>
<evidence type="ECO:0008006" key="4">
    <source>
        <dbReference type="Google" id="ProtNLM"/>
    </source>
</evidence>
<evidence type="ECO:0000313" key="3">
    <source>
        <dbReference type="Proteomes" id="UP000503640"/>
    </source>
</evidence>
<dbReference type="SMART" id="SM00567">
    <property type="entry name" value="EZ_HEAT"/>
    <property type="match status" value="13"/>
</dbReference>
<comment type="caution">
    <text evidence="2">The sequence shown here is derived from an EMBL/GenBank/DDBJ whole genome shotgun (WGS) entry which is preliminary data.</text>
</comment>
<dbReference type="InterPro" id="IPR004155">
    <property type="entry name" value="PBS_lyase_HEAT"/>
</dbReference>
<dbReference type="SUPFAM" id="SSF48371">
    <property type="entry name" value="ARM repeat"/>
    <property type="match status" value="3"/>
</dbReference>
<dbReference type="PANTHER" id="PTHR12697:SF5">
    <property type="entry name" value="DEOXYHYPUSINE HYDROXYLASE"/>
    <property type="match status" value="1"/>
</dbReference>
<dbReference type="Gene3D" id="1.25.10.10">
    <property type="entry name" value="Leucine-rich Repeat Variant"/>
    <property type="match status" value="6"/>
</dbReference>
<accession>A0A7I9VIF3</accession>
<reference evidence="3" key="1">
    <citation type="journal article" date="2020" name="Appl. Environ. Microbiol.">
        <title>Diazotrophic Anaeromyxobacter Isolates from Soils.</title>
        <authorList>
            <person name="Masuda Y."/>
            <person name="Yamanaka H."/>
            <person name="Xu Z.X."/>
            <person name="Shiratori Y."/>
            <person name="Aono T."/>
            <person name="Amachi S."/>
            <person name="Senoo K."/>
            <person name="Itoh H."/>
        </authorList>
    </citation>
    <scope>NUCLEOTIDE SEQUENCE [LARGE SCALE GENOMIC DNA]</scope>
    <source>
        <strain evidence="3">R267</strain>
    </source>
</reference>
<dbReference type="PROSITE" id="PS50077">
    <property type="entry name" value="HEAT_REPEAT"/>
    <property type="match status" value="1"/>
</dbReference>
<dbReference type="AlphaFoldDB" id="A0A7I9VIF3"/>
<protein>
    <recommendedName>
        <fullName evidence="4">PBS lyase HEAT domain protein repeat-containing protein</fullName>
    </recommendedName>
</protein>
<name>A0A7I9VIF3_9BACT</name>
<comment type="function">
    <text evidence="1">Catalyzes the hydroxylation of the N(6)-(4-aminobutyl)-L-lysine intermediate produced by deoxyhypusine synthase/DHPS on a critical lysine of the eukaryotic translation initiation factor 5A/eIF-5A. This is the second step of the post-translational modification of that lysine into an unusual amino acid residue named hypusine. Hypusination is unique to mature eIF-5A factor and is essential for its function.</text>
</comment>
<dbReference type="InterPro" id="IPR021133">
    <property type="entry name" value="HEAT_type_2"/>
</dbReference>
<dbReference type="EMBL" id="BJTG01000002">
    <property type="protein sequence ID" value="GEJ56184.1"/>
    <property type="molecule type" value="Genomic_DNA"/>
</dbReference>
<dbReference type="GO" id="GO:0016491">
    <property type="term" value="F:oxidoreductase activity"/>
    <property type="evidence" value="ECO:0007669"/>
    <property type="project" value="TreeGrafter"/>
</dbReference>
<gene>
    <name evidence="2" type="ORF">AMYX_09250</name>
</gene>
<dbReference type="Proteomes" id="UP000503640">
    <property type="component" value="Unassembled WGS sequence"/>
</dbReference>
<dbReference type="RefSeq" id="WP_176063423.1">
    <property type="nucleotide sequence ID" value="NZ_BJTG01000002.1"/>
</dbReference>
<proteinExistence type="predicted"/>
<evidence type="ECO:0000256" key="1">
    <source>
        <dbReference type="ARBA" id="ARBA00045876"/>
    </source>
</evidence>
<dbReference type="InterPro" id="IPR011989">
    <property type="entry name" value="ARM-like"/>
</dbReference>
<dbReference type="InterPro" id="IPR016024">
    <property type="entry name" value="ARM-type_fold"/>
</dbReference>
<sequence length="694" mass="69338">MSGPADGSSDPGAERVEEERRYRAVLELDVEAPETLARLFEALADPSWRVRAAVVERLGGVEPARKLPGLVVALTADLAVGSRNSAAAALEQLGAAAVPALLPELERPAAELRTAVLEILGRIGDRRTTAALARCLADPDPNARAAAAEALGKVGGADAVAALHGTLGGGDLPLRRAALDALVQLRAPPAAPVLAELMSDRGSRRAALRLAGASAEPAALALLAAGLDDPSRAVREAALTGIGLQRLRPETPVELTAALAAAVQAAAVRAPELAAAAAEHLEAAEPLVRAGAIAVLQWTAAAEHAAALAAAGEDEQLRPLAVEALAELGPRAAAGLAGALGALTPGARVLALSALARQGDARALPELIPALGSHDAALRGAALEALGQLGDPRAAGPMAALLAEDPLVAAAAVAGLSELAERGEAARAAVLEACRAAGPRPAAYRLLGRLGEARDVVTLREGLRGRHRGTRVAAAGALAALGARTALVGAEVPELLDALDDADAAVRAAAAQAIGALAGGPGAAPAGPEAPAWGEATRALAAALRDEEGVVRAMAALALGRCRAAEYAPHLAALAIDPQAPAEAAAAALHALAEMGAADPGVLANALAHPDAEVVKEAVRAAAAVPGAAVTGMLLAAASHRRWDVRRAAAAALGARAEPGLAEPVRRLAQAEQDPLVAEGLRAALRRLEARAAR</sequence>
<evidence type="ECO:0000313" key="2">
    <source>
        <dbReference type="EMBL" id="GEJ56184.1"/>
    </source>
</evidence>
<organism evidence="2 3">
    <name type="scientific">Anaeromyxobacter diazotrophicus</name>
    <dbReference type="NCBI Taxonomy" id="2590199"/>
    <lineage>
        <taxon>Bacteria</taxon>
        <taxon>Pseudomonadati</taxon>
        <taxon>Myxococcota</taxon>
        <taxon>Myxococcia</taxon>
        <taxon>Myxococcales</taxon>
        <taxon>Cystobacterineae</taxon>
        <taxon>Anaeromyxobacteraceae</taxon>
        <taxon>Anaeromyxobacter</taxon>
    </lineage>
</organism>
<dbReference type="PANTHER" id="PTHR12697">
    <property type="entry name" value="PBS LYASE HEAT-LIKE PROTEIN"/>
    <property type="match status" value="1"/>
</dbReference>
<keyword evidence="3" id="KW-1185">Reference proteome</keyword>